<dbReference type="EMBL" id="JAUQSZ010000009">
    <property type="protein sequence ID" value="MDO7843464.1"/>
    <property type="molecule type" value="Genomic_DNA"/>
</dbReference>
<protein>
    <recommendedName>
        <fullName evidence="3">DUF2793 domain-containing protein</fullName>
    </recommendedName>
</protein>
<evidence type="ECO:0008006" key="3">
    <source>
        <dbReference type="Google" id="ProtNLM"/>
    </source>
</evidence>
<name>A0ABT9A0V1_9SPHN</name>
<accession>A0ABT9A0V1</accession>
<proteinExistence type="predicted"/>
<keyword evidence="2" id="KW-1185">Reference proteome</keyword>
<evidence type="ECO:0000313" key="2">
    <source>
        <dbReference type="Proteomes" id="UP001176468"/>
    </source>
</evidence>
<dbReference type="Proteomes" id="UP001176468">
    <property type="component" value="Unassembled WGS sequence"/>
</dbReference>
<sequence>MTATFEYLASEQVIFQIDGADLLAPLVERAEAAAASAEDAVDDATAQAGIAAAAAATAAQSGIALKGDILADGANHPNYSAMGSWPAQNRDGTYTATGAAGGGMSRTYAATGLLAAGNAVALSAKIKTGAFAAGRPQITFQPSGTIAVCAAPDANGVARTVATTIPGGTTSIVVNAPSNANGDKMWIALVPSAISQGAEQYATGSASVFTTAAPQVGAQMRVVARGQSVQVIHDMNGTAAMFEVALLSRGVTPFSATLVAAKMVEEAIRSAGLLSRLDYFNMFWGADDWLALRTPFLSKGYLDLDNVRTALLGSASEAAGLPAGLNANFDTGIIPGMLGETQFGFGGVVYGMNDQATDIAFPVWGEPITGQLGFYPRYVNLHIFDRGNGGGTGRVQVSAAGGSYAATTYTTKGPLGFLSDRGGVGRIFKAGVELGNDVRGPAGTEAAWNNPLVINPQYLGVGGIAFGHGFNPGDIATLGYIMHDARKMIGSAVTNVEGLY</sequence>
<gene>
    <name evidence="1" type="ORF">Q5H94_14100</name>
</gene>
<dbReference type="RefSeq" id="WP_304561915.1">
    <property type="nucleotide sequence ID" value="NZ_JAUQSZ010000009.1"/>
</dbReference>
<reference evidence="1" key="1">
    <citation type="submission" date="2023-07" db="EMBL/GenBank/DDBJ databases">
        <authorList>
            <person name="Kim M.K."/>
        </authorList>
    </citation>
    <scope>NUCLEOTIDE SEQUENCE</scope>
    <source>
        <strain evidence="1">CA1-15</strain>
    </source>
</reference>
<evidence type="ECO:0000313" key="1">
    <source>
        <dbReference type="EMBL" id="MDO7843464.1"/>
    </source>
</evidence>
<comment type="caution">
    <text evidence="1">The sequence shown here is derived from an EMBL/GenBank/DDBJ whole genome shotgun (WGS) entry which is preliminary data.</text>
</comment>
<organism evidence="1 2">
    <name type="scientific">Sphingomonas immobilis</name>
    <dbReference type="NCBI Taxonomy" id="3063997"/>
    <lineage>
        <taxon>Bacteria</taxon>
        <taxon>Pseudomonadati</taxon>
        <taxon>Pseudomonadota</taxon>
        <taxon>Alphaproteobacteria</taxon>
        <taxon>Sphingomonadales</taxon>
        <taxon>Sphingomonadaceae</taxon>
        <taxon>Sphingomonas</taxon>
    </lineage>
</organism>